<evidence type="ECO:0000259" key="11">
    <source>
        <dbReference type="PROSITE" id="PS50016"/>
    </source>
</evidence>
<dbReference type="InterPro" id="IPR042061">
    <property type="entry name" value="Peregrin_ePHD"/>
</dbReference>
<feature type="region of interest" description="Disordered" evidence="9">
    <location>
        <begin position="825"/>
        <end position="891"/>
    </location>
</feature>
<dbReference type="InterPro" id="IPR050701">
    <property type="entry name" value="Histone_Mod_Regulator"/>
</dbReference>
<sequence>MGVDFDVKTFCHNLRATKPPYECPVETCRKVYKSYSGIEYHLYHYDHDNPPPPQQTPLRKHKKKGRQSRPANKQSPSPSEVSQSPGREVMSYAQAQRMVEVDLHGRVHRISIFDNLDVVSEDEEAPEEAPENGSNKENTETPAATPKSGKHKNKEKRKDSNHHHHHNASASTTPKLPEVVYRELEQDTPDAPPRPTSYYRYIEKSAEELDEEVEYDMDEEDYIWLDIMNERRKTEGVSPIPQEIFEYLMDRLEKESYFESHNKGDPNALVDEDAVCCICNDGECQNSNVILFCDMCNLAVHQECYGVPYIPEGQWLCRRCLQSPSRAVDCALCPNKGGAFKQTDDGRWAHVVCALWIPEVCFANTVFLEPIDSIEHIPPARWKLTCYICKQRGSGACIQCHKANCYTAFHVTCAQQAGLYMKMEPVRETGANGTSFSVRKTAYCDIHTPPGSARRLPALSHSEGEEDEDEEEDEGKSWSSEKVKKAKAKSRIKMKKARKILAEKRAAAPVVSVPCIPPHRLSKITNRLTIQRKSQFMQRLHSYWTLKRQSRNGVPLLRRLQTHLQSQRNCDQVGRDSEDKNWALKEQLKSWQRLRHDLERARLLVELIRKREKLKRETIKVQQIAMEMQLTPFLILLRKTLEQLQEKDTGNIFSEPVPLSEVTELDEVPDYLDHIKKPMDFFTMKQNLEAYRYLNFDDFEEDFNLIVSNCLKYNAKDTIFYRAAVRLREQGGAVLRQARRQAEKMGIDFETGMHIPHSLAGDEAPHHTEDAVEEERLVLLENQKHLPVEEQLKLLLERLDEVNASKQSVGRSRRAKMIKKEMTALRRKLAHQRETGRDGSERHGPSSRGSLTPHPAACDKDGQTDSAAEESSSQETSKDLPANGFSGGNQPVKKSFLVYRNDCSLPRSSSDSESSSSSSSSAASDRTSTTPSKQGRGKPSFSRGTFPEDSSEDTSGTENEAYSVGTGRGVGHSSKYPCPRPGMQGAQCQGLASPLAADPPPLSHSCEVVRKSLGRGAGWLSEDEDSPLDALDLVWAKCRGYPSYPALIIDPKMPREGIFHHGVPIPVPPLEVLKLGEQMTQEAREHLYLVLFFDNKRTWQWLPRTKLVPLGVNQDLDKEKMLEGRKSNIRKSVQIAYHRALQHRSKVQGEQSSETSDSD</sequence>
<dbReference type="InterPro" id="IPR000313">
    <property type="entry name" value="PWWP_dom"/>
</dbReference>
<evidence type="ECO:0000256" key="9">
    <source>
        <dbReference type="SAM" id="MobiDB-lite"/>
    </source>
</evidence>
<gene>
    <name evidence="16" type="primary">LOC101392507</name>
</gene>
<dbReference type="InterPro" id="IPR042008">
    <property type="entry name" value="BRPF1_PHD"/>
</dbReference>
<reference evidence="16" key="1">
    <citation type="submission" date="2025-08" db="UniProtKB">
        <authorList>
            <consortium name="RefSeq"/>
        </authorList>
    </citation>
    <scope>IDENTIFICATION</scope>
</reference>
<accession>A0ABM1DMS3</accession>
<dbReference type="CDD" id="cd15676">
    <property type="entry name" value="PHD_BRPF1"/>
    <property type="match status" value="1"/>
</dbReference>
<feature type="region of interest" description="Disordered" evidence="9">
    <location>
        <begin position="448"/>
        <end position="490"/>
    </location>
</feature>
<dbReference type="Gene3D" id="1.20.920.10">
    <property type="entry name" value="Bromodomain-like"/>
    <property type="match status" value="1"/>
</dbReference>
<proteinExistence type="predicted"/>
<name>A0ABM1DMS3_CERSS</name>
<evidence type="ECO:0000256" key="4">
    <source>
        <dbReference type="ARBA" id="ARBA00022833"/>
    </source>
</evidence>
<dbReference type="InterPro" id="IPR034732">
    <property type="entry name" value="EPHD"/>
</dbReference>
<keyword evidence="4" id="KW-0862">Zinc</keyword>
<feature type="compositionally biased region" description="Acidic residues" evidence="9">
    <location>
        <begin position="464"/>
        <end position="474"/>
    </location>
</feature>
<feature type="region of interest" description="Disordered" evidence="9">
    <location>
        <begin position="43"/>
        <end position="87"/>
    </location>
</feature>
<keyword evidence="15" id="KW-1185">Reference proteome</keyword>
<dbReference type="SMART" id="SM00297">
    <property type="entry name" value="BROMO"/>
    <property type="match status" value="1"/>
</dbReference>
<dbReference type="Proteomes" id="UP000694910">
    <property type="component" value="Unplaced"/>
</dbReference>
<dbReference type="InterPro" id="IPR049583">
    <property type="entry name" value="BRPF1_PWWP"/>
</dbReference>
<dbReference type="PANTHER" id="PTHR13793:SF85">
    <property type="entry name" value="PEREGRIN"/>
    <property type="match status" value="1"/>
</dbReference>
<dbReference type="SUPFAM" id="SSF63748">
    <property type="entry name" value="Tudor/PWWP/MBT"/>
    <property type="match status" value="1"/>
</dbReference>
<dbReference type="PROSITE" id="PS00028">
    <property type="entry name" value="ZINC_FINGER_C2H2_1"/>
    <property type="match status" value="1"/>
</dbReference>
<dbReference type="InterPro" id="IPR019786">
    <property type="entry name" value="Zinc_finger_PHD-type_CS"/>
</dbReference>
<dbReference type="SMART" id="SM00293">
    <property type="entry name" value="PWWP"/>
    <property type="match status" value="1"/>
</dbReference>
<dbReference type="PROSITE" id="PS51805">
    <property type="entry name" value="EPHD"/>
    <property type="match status" value="1"/>
</dbReference>
<feature type="compositionally biased region" description="Low complexity" evidence="9">
    <location>
        <begin position="74"/>
        <end position="85"/>
    </location>
</feature>
<dbReference type="PROSITE" id="PS01359">
    <property type="entry name" value="ZF_PHD_1"/>
    <property type="match status" value="1"/>
</dbReference>
<feature type="compositionally biased region" description="Basic residues" evidence="9">
    <location>
        <begin position="148"/>
        <end position="167"/>
    </location>
</feature>
<dbReference type="InterPro" id="IPR019787">
    <property type="entry name" value="Znf_PHD-finger"/>
</dbReference>
<evidence type="ECO:0000259" key="13">
    <source>
        <dbReference type="PROSITE" id="PS50812"/>
    </source>
</evidence>
<dbReference type="InterPro" id="IPR019542">
    <property type="entry name" value="Enhancer_polycomb-like_N"/>
</dbReference>
<protein>
    <submittedName>
        <fullName evidence="16">Peregrin isoform X5</fullName>
    </submittedName>
</protein>
<dbReference type="PRINTS" id="PR00503">
    <property type="entry name" value="BROMODOMAIN"/>
</dbReference>
<dbReference type="PROSITE" id="PS50157">
    <property type="entry name" value="ZINC_FINGER_C2H2_2"/>
    <property type="match status" value="1"/>
</dbReference>
<organism evidence="15 16">
    <name type="scientific">Ceratotherium simum simum</name>
    <name type="common">Southern white rhinoceros</name>
    <dbReference type="NCBI Taxonomy" id="73337"/>
    <lineage>
        <taxon>Eukaryota</taxon>
        <taxon>Metazoa</taxon>
        <taxon>Chordata</taxon>
        <taxon>Craniata</taxon>
        <taxon>Vertebrata</taxon>
        <taxon>Euteleostomi</taxon>
        <taxon>Mammalia</taxon>
        <taxon>Eutheria</taxon>
        <taxon>Laurasiatheria</taxon>
        <taxon>Perissodactyla</taxon>
        <taxon>Rhinocerotidae</taxon>
        <taxon>Ceratotherium</taxon>
    </lineage>
</organism>
<feature type="domain" description="C2H2-type" evidence="12">
    <location>
        <begin position="21"/>
        <end position="52"/>
    </location>
</feature>
<evidence type="ECO:0000256" key="5">
    <source>
        <dbReference type="ARBA" id="ARBA00023117"/>
    </source>
</evidence>
<dbReference type="CDD" id="cd15701">
    <property type="entry name" value="ePHD_BRPF1"/>
    <property type="match status" value="1"/>
</dbReference>
<keyword evidence="5 7" id="KW-0103">Bromodomain</keyword>
<dbReference type="GeneID" id="101392507"/>
<evidence type="ECO:0000313" key="16">
    <source>
        <dbReference type="RefSeq" id="XP_014653104.1"/>
    </source>
</evidence>
<dbReference type="CDD" id="cd20156">
    <property type="entry name" value="PWWP_BRPF1"/>
    <property type="match status" value="1"/>
</dbReference>
<dbReference type="InterPro" id="IPR001965">
    <property type="entry name" value="Znf_PHD"/>
</dbReference>
<dbReference type="PROSITE" id="PS50016">
    <property type="entry name" value="ZF_PHD_2"/>
    <property type="match status" value="1"/>
</dbReference>
<evidence type="ECO:0000259" key="14">
    <source>
        <dbReference type="PROSITE" id="PS51805"/>
    </source>
</evidence>
<dbReference type="InterPro" id="IPR001487">
    <property type="entry name" value="Bromodomain"/>
</dbReference>
<feature type="domain" description="PHD-type" evidence="14">
    <location>
        <begin position="327"/>
        <end position="448"/>
    </location>
</feature>
<feature type="region of interest" description="Disordered" evidence="9">
    <location>
        <begin position="118"/>
        <end position="177"/>
    </location>
</feature>
<keyword evidence="1" id="KW-0479">Metal-binding</keyword>
<evidence type="ECO:0000313" key="15">
    <source>
        <dbReference type="Proteomes" id="UP000694910"/>
    </source>
</evidence>
<feature type="compositionally biased region" description="Basic and acidic residues" evidence="9">
    <location>
        <begin position="831"/>
        <end position="844"/>
    </location>
</feature>
<evidence type="ECO:0000259" key="12">
    <source>
        <dbReference type="PROSITE" id="PS50157"/>
    </source>
</evidence>
<feature type="compositionally biased region" description="Low complexity" evidence="9">
    <location>
        <begin position="904"/>
        <end position="932"/>
    </location>
</feature>
<evidence type="ECO:0000256" key="6">
    <source>
        <dbReference type="ARBA" id="ARBA00023242"/>
    </source>
</evidence>
<dbReference type="Gene3D" id="3.30.40.10">
    <property type="entry name" value="Zinc/RING finger domain, C3HC4 (zinc finger)"/>
    <property type="match status" value="2"/>
</dbReference>
<dbReference type="CDD" id="cd05512">
    <property type="entry name" value="Bromo_brd1_like"/>
    <property type="match status" value="1"/>
</dbReference>
<feature type="compositionally biased region" description="Low complexity" evidence="9">
    <location>
        <begin position="864"/>
        <end position="875"/>
    </location>
</feature>
<dbReference type="SMART" id="SM00249">
    <property type="entry name" value="PHD"/>
    <property type="match status" value="2"/>
</dbReference>
<dbReference type="Gene3D" id="2.30.30.140">
    <property type="match status" value="1"/>
</dbReference>
<dbReference type="InterPro" id="IPR013087">
    <property type="entry name" value="Znf_C2H2_type"/>
</dbReference>
<dbReference type="Pfam" id="PF00855">
    <property type="entry name" value="PWWP"/>
    <property type="match status" value="1"/>
</dbReference>
<evidence type="ECO:0000256" key="2">
    <source>
        <dbReference type="ARBA" id="ARBA00022737"/>
    </source>
</evidence>
<keyword evidence="3 8" id="KW-0863">Zinc-finger</keyword>
<evidence type="ECO:0000256" key="8">
    <source>
        <dbReference type="PROSITE-ProRule" id="PRU00042"/>
    </source>
</evidence>
<dbReference type="PROSITE" id="PS50812">
    <property type="entry name" value="PWWP"/>
    <property type="match status" value="1"/>
</dbReference>
<dbReference type="InterPro" id="IPR013083">
    <property type="entry name" value="Znf_RING/FYVE/PHD"/>
</dbReference>
<feature type="region of interest" description="Disordered" evidence="9">
    <location>
        <begin position="904"/>
        <end position="994"/>
    </location>
</feature>
<feature type="compositionally biased region" description="Acidic residues" evidence="9">
    <location>
        <begin position="119"/>
        <end position="130"/>
    </location>
</feature>
<dbReference type="SUPFAM" id="SSF57903">
    <property type="entry name" value="FYVE/PHD zinc finger"/>
    <property type="match status" value="1"/>
</dbReference>
<feature type="domain" description="PHD-type" evidence="11">
    <location>
        <begin position="273"/>
        <end position="323"/>
    </location>
</feature>
<feature type="compositionally biased region" description="Basic residues" evidence="9">
    <location>
        <begin position="58"/>
        <end position="67"/>
    </location>
</feature>
<dbReference type="Pfam" id="PF00439">
    <property type="entry name" value="Bromodomain"/>
    <property type="match status" value="1"/>
</dbReference>
<dbReference type="RefSeq" id="XP_014653104.1">
    <property type="nucleotide sequence ID" value="XM_014797618.1"/>
</dbReference>
<dbReference type="SUPFAM" id="SSF47370">
    <property type="entry name" value="Bromodomain"/>
    <property type="match status" value="1"/>
</dbReference>
<dbReference type="Pfam" id="PF13831">
    <property type="entry name" value="PHD_2"/>
    <property type="match status" value="1"/>
</dbReference>
<dbReference type="Pfam" id="PF13832">
    <property type="entry name" value="zf-HC5HC2H_2"/>
    <property type="match status" value="1"/>
</dbReference>
<evidence type="ECO:0000256" key="3">
    <source>
        <dbReference type="ARBA" id="ARBA00022771"/>
    </source>
</evidence>
<dbReference type="InterPro" id="IPR036427">
    <property type="entry name" value="Bromodomain-like_sf"/>
</dbReference>
<evidence type="ECO:0000259" key="10">
    <source>
        <dbReference type="PROSITE" id="PS50014"/>
    </source>
</evidence>
<evidence type="ECO:0000256" key="1">
    <source>
        <dbReference type="ARBA" id="ARBA00022723"/>
    </source>
</evidence>
<keyword evidence="2" id="KW-0677">Repeat</keyword>
<evidence type="ECO:0000256" key="7">
    <source>
        <dbReference type="PROSITE-ProRule" id="PRU00035"/>
    </source>
</evidence>
<feature type="domain" description="Bromo" evidence="10">
    <location>
        <begin position="645"/>
        <end position="721"/>
    </location>
</feature>
<dbReference type="PROSITE" id="PS50014">
    <property type="entry name" value="BROMODOMAIN_2"/>
    <property type="match status" value="1"/>
</dbReference>
<dbReference type="Pfam" id="PF10513">
    <property type="entry name" value="EPL1"/>
    <property type="match status" value="1"/>
</dbReference>
<dbReference type="PANTHER" id="PTHR13793">
    <property type="entry name" value="PHD FINGER PROTEINS"/>
    <property type="match status" value="1"/>
</dbReference>
<feature type="domain" description="PWWP" evidence="13">
    <location>
        <begin position="1030"/>
        <end position="1113"/>
    </location>
</feature>
<keyword evidence="6" id="KW-0539">Nucleus</keyword>
<dbReference type="InterPro" id="IPR011011">
    <property type="entry name" value="Znf_FYVE_PHD"/>
</dbReference>